<evidence type="ECO:0000256" key="5">
    <source>
        <dbReference type="ARBA" id="ARBA00022490"/>
    </source>
</evidence>
<dbReference type="Gene3D" id="3.40.1260.20">
    <property type="entry name" value="Ribonuclease E, catalytic domain"/>
    <property type="match status" value="1"/>
</dbReference>
<evidence type="ECO:0000256" key="3">
    <source>
        <dbReference type="ARBA" id="ARBA00005663"/>
    </source>
</evidence>
<feature type="compositionally biased region" description="Acidic residues" evidence="16">
    <location>
        <begin position="79"/>
        <end position="92"/>
    </location>
</feature>
<dbReference type="NCBIfam" id="TIGR00757">
    <property type="entry name" value="RNaseEG"/>
    <property type="match status" value="1"/>
</dbReference>
<evidence type="ECO:0000256" key="2">
    <source>
        <dbReference type="ARBA" id="ARBA00004496"/>
    </source>
</evidence>
<keyword evidence="6" id="KW-0698">rRNA processing</keyword>
<dbReference type="SMART" id="SM00316">
    <property type="entry name" value="S1"/>
    <property type="match status" value="1"/>
</dbReference>
<evidence type="ECO:0000256" key="13">
    <source>
        <dbReference type="ARBA" id="ARBA00022801"/>
    </source>
</evidence>
<gene>
    <name evidence="18" type="ORF">CSA56_05650</name>
</gene>
<comment type="subcellular location">
    <subcellularLocation>
        <location evidence="2">Cytoplasm</location>
    </subcellularLocation>
</comment>
<dbReference type="GO" id="GO:0000049">
    <property type="term" value="F:tRNA binding"/>
    <property type="evidence" value="ECO:0007669"/>
    <property type="project" value="UniProtKB-KW"/>
</dbReference>
<evidence type="ECO:0000256" key="6">
    <source>
        <dbReference type="ARBA" id="ARBA00022552"/>
    </source>
</evidence>
<organism evidence="18 19">
    <name type="scientific">candidate division KSB3 bacterium</name>
    <dbReference type="NCBI Taxonomy" id="2044937"/>
    <lineage>
        <taxon>Bacteria</taxon>
        <taxon>candidate division KSB3</taxon>
    </lineage>
</organism>
<name>A0A2G6KHE4_9BACT</name>
<dbReference type="Pfam" id="PF20833">
    <property type="entry name" value="RNase_E_G_Thio"/>
    <property type="match status" value="1"/>
</dbReference>
<evidence type="ECO:0000256" key="16">
    <source>
        <dbReference type="SAM" id="MobiDB-lite"/>
    </source>
</evidence>
<keyword evidence="13" id="KW-0378">Hydrolase</keyword>
<evidence type="ECO:0000256" key="8">
    <source>
        <dbReference type="ARBA" id="ARBA00022694"/>
    </source>
</evidence>
<dbReference type="InterPro" id="IPR003029">
    <property type="entry name" value="S1_domain"/>
</dbReference>
<keyword evidence="10" id="KW-0479">Metal-binding</keyword>
<protein>
    <recommendedName>
        <fullName evidence="4">Ribonuclease G</fullName>
    </recommendedName>
</protein>
<comment type="caution">
    <text evidence="18">The sequence shown here is derived from an EMBL/GenBank/DDBJ whole genome shotgun (WGS) entry which is preliminary data.</text>
</comment>
<keyword evidence="15" id="KW-0694">RNA-binding</keyword>
<keyword evidence="7" id="KW-0820">tRNA-binding</keyword>
<comment type="similarity">
    <text evidence="3">Belongs to the RNase E/G family. RNase G subfamily.</text>
</comment>
<keyword evidence="9" id="KW-0540">Nuclease</keyword>
<evidence type="ECO:0000313" key="18">
    <source>
        <dbReference type="EMBL" id="PIE35086.1"/>
    </source>
</evidence>
<keyword evidence="5" id="KW-0963">Cytoplasm</keyword>
<dbReference type="GO" id="GO:0016787">
    <property type="term" value="F:hydrolase activity"/>
    <property type="evidence" value="ECO:0007669"/>
    <property type="project" value="UniProtKB-KW"/>
</dbReference>
<evidence type="ECO:0000256" key="4">
    <source>
        <dbReference type="ARBA" id="ARBA00017719"/>
    </source>
</evidence>
<evidence type="ECO:0000256" key="9">
    <source>
        <dbReference type="ARBA" id="ARBA00022722"/>
    </source>
</evidence>
<dbReference type="PANTHER" id="PTHR30001">
    <property type="entry name" value="RIBONUCLEASE"/>
    <property type="match status" value="1"/>
</dbReference>
<evidence type="ECO:0000256" key="15">
    <source>
        <dbReference type="ARBA" id="ARBA00022884"/>
    </source>
</evidence>
<dbReference type="GO" id="GO:0004519">
    <property type="term" value="F:endonuclease activity"/>
    <property type="evidence" value="ECO:0007669"/>
    <property type="project" value="UniProtKB-KW"/>
</dbReference>
<evidence type="ECO:0000256" key="10">
    <source>
        <dbReference type="ARBA" id="ARBA00022723"/>
    </source>
</evidence>
<evidence type="ECO:0000313" key="19">
    <source>
        <dbReference type="Proteomes" id="UP000230821"/>
    </source>
</evidence>
<reference evidence="18 19" key="1">
    <citation type="submission" date="2017-10" db="EMBL/GenBank/DDBJ databases">
        <title>Novel microbial diversity and functional potential in the marine mammal oral microbiome.</title>
        <authorList>
            <person name="Dudek N.K."/>
            <person name="Sun C.L."/>
            <person name="Burstein D."/>
            <person name="Kantor R.S."/>
            <person name="Aliaga Goltsman D.S."/>
            <person name="Bik E.M."/>
            <person name="Thomas B.C."/>
            <person name="Banfield J.F."/>
            <person name="Relman D.A."/>
        </authorList>
    </citation>
    <scope>NUCLEOTIDE SEQUENCE [LARGE SCALE GENOMIC DNA]</scope>
    <source>
        <strain evidence="18">DOLJORAL78_47_16</strain>
    </source>
</reference>
<proteinExistence type="inferred from homology"/>
<evidence type="ECO:0000259" key="17">
    <source>
        <dbReference type="SMART" id="SM00316"/>
    </source>
</evidence>
<dbReference type="Gene3D" id="2.40.50.140">
    <property type="entry name" value="Nucleic acid-binding proteins"/>
    <property type="match status" value="1"/>
</dbReference>
<dbReference type="Pfam" id="PF10150">
    <property type="entry name" value="RNase_E_G"/>
    <property type="match status" value="1"/>
</dbReference>
<keyword evidence="14" id="KW-0460">Magnesium</keyword>
<feature type="domain" description="S1 motif" evidence="17">
    <location>
        <begin position="37"/>
        <end position="137"/>
    </location>
</feature>
<dbReference type="InterPro" id="IPR048583">
    <property type="entry name" value="RNase_E_G_thioredoxin-like"/>
</dbReference>
<accession>A0A2G6KHE4</accession>
<evidence type="ECO:0000256" key="14">
    <source>
        <dbReference type="ARBA" id="ARBA00022842"/>
    </source>
</evidence>
<dbReference type="InterPro" id="IPR004659">
    <property type="entry name" value="RNase_E/G"/>
</dbReference>
<evidence type="ECO:0000256" key="1">
    <source>
        <dbReference type="ARBA" id="ARBA00001946"/>
    </source>
</evidence>
<evidence type="ECO:0000256" key="12">
    <source>
        <dbReference type="ARBA" id="ARBA00022759"/>
    </source>
</evidence>
<dbReference type="InterPro" id="IPR019307">
    <property type="entry name" value="RNA-bd_AU-1/RNase_E/G"/>
</dbReference>
<feature type="region of interest" description="Disordered" evidence="16">
    <location>
        <begin position="79"/>
        <end position="101"/>
    </location>
</feature>
<keyword evidence="12" id="KW-0255">Endonuclease</keyword>
<dbReference type="GO" id="GO:0004540">
    <property type="term" value="F:RNA nuclease activity"/>
    <property type="evidence" value="ECO:0007669"/>
    <property type="project" value="InterPro"/>
</dbReference>
<dbReference type="PANTHER" id="PTHR30001:SF0">
    <property type="entry name" value="RIBONUCLEASE G"/>
    <property type="match status" value="1"/>
</dbReference>
<keyword evidence="11" id="KW-0699">rRNA-binding</keyword>
<dbReference type="SUPFAM" id="SSF50249">
    <property type="entry name" value="Nucleic acid-binding proteins"/>
    <property type="match status" value="1"/>
</dbReference>
<dbReference type="Proteomes" id="UP000230821">
    <property type="component" value="Unassembled WGS sequence"/>
</dbReference>
<dbReference type="GO" id="GO:0046872">
    <property type="term" value="F:metal ion binding"/>
    <property type="evidence" value="ECO:0007669"/>
    <property type="project" value="UniProtKB-KW"/>
</dbReference>
<sequence>MSQEIIINSTPQQIRVALLEEGQVAEVNIERRKHRGIVGNIYKGRVSKVLPGMQAAFVNIGLKKDAFLYVTDVYDNLEDDEPDDGEGEEEAEAPQKKKKRKYRRRPLIQELLKQNQEIVVQVAKEPLGTKGARVTCHISLPGRYIVFMPTVEHIGVSRRIPSQGERNRLRKILKELKPSNSGFIVRTAGEGREENDLAADIEFLTRLWGTIKKKSEKMRAPALVHEDLNLVLRTVRDLFTNNVEKFVLDSETEYKRVFEFTEATMPHLVDRLRLFVKDIPVFDHYGIEAELEKALRRKVWLKSGGYLVIDRAEALVAIDVNTGKFVGKKNLEDTIVKTNLEAAKEVARQVRLRDLGGIIIVDFIDMENEENKRNVVSTLETALTNDRARTNVLELTELGLVQMTRKRVRESLRQLLYQPCPYCKGLGFIKSEDTICYEIQGEIQRLVSTTEHSGILVRAHPTITSMLKGEERRIVDTISANYKRKIRIQDDKNLHQEQFHVTLT</sequence>
<dbReference type="CDD" id="cd04453">
    <property type="entry name" value="S1_RNase_E"/>
    <property type="match status" value="1"/>
</dbReference>
<dbReference type="AlphaFoldDB" id="A0A2G6KHE4"/>
<keyword evidence="8" id="KW-0819">tRNA processing</keyword>
<evidence type="ECO:0000256" key="11">
    <source>
        <dbReference type="ARBA" id="ARBA00022730"/>
    </source>
</evidence>
<dbReference type="EMBL" id="PDSK01000064">
    <property type="protein sequence ID" value="PIE35086.1"/>
    <property type="molecule type" value="Genomic_DNA"/>
</dbReference>
<dbReference type="GO" id="GO:0006364">
    <property type="term" value="P:rRNA processing"/>
    <property type="evidence" value="ECO:0007669"/>
    <property type="project" value="UniProtKB-KW"/>
</dbReference>
<dbReference type="GO" id="GO:0019843">
    <property type="term" value="F:rRNA binding"/>
    <property type="evidence" value="ECO:0007669"/>
    <property type="project" value="UniProtKB-KW"/>
</dbReference>
<comment type="cofactor">
    <cofactor evidence="1">
        <name>Mg(2+)</name>
        <dbReference type="ChEBI" id="CHEBI:18420"/>
    </cofactor>
</comment>
<dbReference type="GO" id="GO:0008033">
    <property type="term" value="P:tRNA processing"/>
    <property type="evidence" value="ECO:0007669"/>
    <property type="project" value="UniProtKB-KW"/>
</dbReference>
<dbReference type="InterPro" id="IPR012340">
    <property type="entry name" value="NA-bd_OB-fold"/>
</dbReference>
<evidence type="ECO:0000256" key="7">
    <source>
        <dbReference type="ARBA" id="ARBA00022555"/>
    </source>
</evidence>
<dbReference type="GO" id="GO:0005737">
    <property type="term" value="C:cytoplasm"/>
    <property type="evidence" value="ECO:0007669"/>
    <property type="project" value="UniProtKB-SubCell"/>
</dbReference>